<dbReference type="PROSITE" id="PS50011">
    <property type="entry name" value="PROTEIN_KINASE_DOM"/>
    <property type="match status" value="1"/>
</dbReference>
<evidence type="ECO:0000313" key="10">
    <source>
        <dbReference type="Proteomes" id="UP000054937"/>
    </source>
</evidence>
<dbReference type="InterPro" id="IPR017441">
    <property type="entry name" value="Protein_kinase_ATP_BS"/>
</dbReference>
<dbReference type="Proteomes" id="UP000054937">
    <property type="component" value="Unassembled WGS sequence"/>
</dbReference>
<dbReference type="PANTHER" id="PTHR24348:SF22">
    <property type="entry name" value="NON-SPECIFIC SERINE_THREONINE PROTEIN KINASE"/>
    <property type="match status" value="1"/>
</dbReference>
<evidence type="ECO:0000259" key="8">
    <source>
        <dbReference type="PROSITE" id="PS50011"/>
    </source>
</evidence>
<evidence type="ECO:0000256" key="2">
    <source>
        <dbReference type="ARBA" id="ARBA00022679"/>
    </source>
</evidence>
<comment type="subunit">
    <text evidence="1">Monomer.</text>
</comment>
<evidence type="ECO:0000256" key="5">
    <source>
        <dbReference type="ARBA" id="ARBA00022840"/>
    </source>
</evidence>
<evidence type="ECO:0000256" key="6">
    <source>
        <dbReference type="PROSITE-ProRule" id="PRU10141"/>
    </source>
</evidence>
<dbReference type="GO" id="GO:0010506">
    <property type="term" value="P:regulation of autophagy"/>
    <property type="evidence" value="ECO:0007669"/>
    <property type="project" value="InterPro"/>
</dbReference>
<proteinExistence type="predicted"/>
<dbReference type="GO" id="GO:0000045">
    <property type="term" value="P:autophagosome assembly"/>
    <property type="evidence" value="ECO:0007669"/>
    <property type="project" value="TreeGrafter"/>
</dbReference>
<protein>
    <submittedName>
        <fullName evidence="9">Protein kinase-like domain</fullName>
    </submittedName>
</protein>
<sequence>MQTNTIQDIHLVNSERTQNLEKLAENQYSQKEYSKISYLDEPLYIQELQLSDNQIDEKQNLKKKFKLITIELCNNLGYKLQKHKLKHLWVGWGSQSQIVSHEYLLNSNCRFNSKNKTHIGKAIYDNTFRPQRWFYFDKKEMEQILINREICRQGSDLFFQIIFKQKLIHERKYDRIQFLKTLLKKYERLDPQDKKEIEITDEEIFQYIRLLNELKNVAIDPQKVKPFIDLHSGKIDQEMGQKLTLLEKKYIQKQLQQYQDSQFWVMPRGAEFCTNLDGDIQVQPDALVPSDTFTLMSDQQMIENSYNVECKINDDKNDQKDNTTLQQFDEKQLIFWLKNIIATFPDYYNKITLQLGPDIPSINKVISYGINEIDINLPKTIAVTGNRDKKQNELINISLQLPSLQVQNYLIFLDQKLGKGQFGEVYLCQHKTEDINQNNDEKQCYAVKIIPLQGYNRRYLQDDSSSLNREIQVLKNLKHPNLVCLREIQESKNNLYMILDFCDGGDLRNYLEKKNKKLSEGEAVEFFKQIVKGYQAVYEQKIIHRDLKPENILLHQGQIKIGDFGFGRFLEDTDKAVQISKKCTPIYASPQMLKSKHYSSKCDIWSLGVILYEIIYGTWPFFAQTEYELVKVIEQKTQGKKLVLPKEPQIDPKLAELIQKMLQYEESDRISWTELFNDPIIINKQDDIQVNLETEEDSDFQNQLTQSIFKNRQSVKQKYVKDVPLAYVSEEKDKNQNKVIQEESEEQKQSQTTMESDSAQYQKTKKTIIKDFNDACEFFPTFKPVVKQELEKELQDMKQNPYHQIHELQVLQELVQFIVQIDQNQKNYNCSLILDMLNKEKIILTKFLFTYMNIEQSDEKVLKALYGLQIFALQEVYQPKEKFMTFDFRKFYNQELAKQNRKYFLEKIKLNIELYFQ</sequence>
<keyword evidence="3 6" id="KW-0547">Nucleotide-binding</keyword>
<dbReference type="InterPro" id="IPR008271">
    <property type="entry name" value="Ser/Thr_kinase_AS"/>
</dbReference>
<dbReference type="InParanoid" id="A0A0V0QY59"/>
<dbReference type="GO" id="GO:0004674">
    <property type="term" value="F:protein serine/threonine kinase activity"/>
    <property type="evidence" value="ECO:0007669"/>
    <property type="project" value="InterPro"/>
</dbReference>
<dbReference type="PROSITE" id="PS00107">
    <property type="entry name" value="PROTEIN_KINASE_ATP"/>
    <property type="match status" value="1"/>
</dbReference>
<dbReference type="GO" id="GO:0005524">
    <property type="term" value="F:ATP binding"/>
    <property type="evidence" value="ECO:0007669"/>
    <property type="project" value="UniProtKB-UniRule"/>
</dbReference>
<feature type="binding site" evidence="6">
    <location>
        <position position="448"/>
    </location>
    <ligand>
        <name>ATP</name>
        <dbReference type="ChEBI" id="CHEBI:30616"/>
    </ligand>
</feature>
<keyword evidence="2" id="KW-0808">Transferase</keyword>
<dbReference type="EMBL" id="LDAU01000090">
    <property type="protein sequence ID" value="KRX06976.1"/>
    <property type="molecule type" value="Genomic_DNA"/>
</dbReference>
<keyword evidence="5 6" id="KW-0067">ATP-binding</keyword>
<dbReference type="InterPro" id="IPR000719">
    <property type="entry name" value="Prot_kinase_dom"/>
</dbReference>
<dbReference type="SUPFAM" id="SSF56112">
    <property type="entry name" value="Protein kinase-like (PK-like)"/>
    <property type="match status" value="1"/>
</dbReference>
<dbReference type="Gene3D" id="3.30.200.20">
    <property type="entry name" value="Phosphorylase Kinase, domain 1"/>
    <property type="match status" value="1"/>
</dbReference>
<dbReference type="Gene3D" id="1.10.510.10">
    <property type="entry name" value="Transferase(Phosphotransferase) domain 1"/>
    <property type="match status" value="1"/>
</dbReference>
<reference evidence="9 10" key="1">
    <citation type="journal article" date="2015" name="Sci. Rep.">
        <title>Genome of the facultative scuticociliatosis pathogen Pseudocohnilembus persalinus provides insight into its virulence through horizontal gene transfer.</title>
        <authorList>
            <person name="Xiong J."/>
            <person name="Wang G."/>
            <person name="Cheng J."/>
            <person name="Tian M."/>
            <person name="Pan X."/>
            <person name="Warren A."/>
            <person name="Jiang C."/>
            <person name="Yuan D."/>
            <person name="Miao W."/>
        </authorList>
    </citation>
    <scope>NUCLEOTIDE SEQUENCE [LARGE SCALE GENOMIC DNA]</scope>
    <source>
        <strain evidence="9">36N120E</strain>
    </source>
</reference>
<keyword evidence="4 9" id="KW-0418">Kinase</keyword>
<dbReference type="GO" id="GO:0016020">
    <property type="term" value="C:membrane"/>
    <property type="evidence" value="ECO:0007669"/>
    <property type="project" value="TreeGrafter"/>
</dbReference>
<dbReference type="GO" id="GO:0005776">
    <property type="term" value="C:autophagosome"/>
    <property type="evidence" value="ECO:0007669"/>
    <property type="project" value="TreeGrafter"/>
</dbReference>
<dbReference type="GO" id="GO:0005829">
    <property type="term" value="C:cytosol"/>
    <property type="evidence" value="ECO:0007669"/>
    <property type="project" value="TreeGrafter"/>
</dbReference>
<dbReference type="GO" id="GO:0000407">
    <property type="term" value="C:phagophore assembly site"/>
    <property type="evidence" value="ECO:0007669"/>
    <property type="project" value="TreeGrafter"/>
</dbReference>
<dbReference type="PROSITE" id="PS00108">
    <property type="entry name" value="PROTEIN_KINASE_ST"/>
    <property type="match status" value="1"/>
</dbReference>
<dbReference type="AlphaFoldDB" id="A0A0V0QY59"/>
<dbReference type="SMART" id="SM00220">
    <property type="entry name" value="S_TKc"/>
    <property type="match status" value="1"/>
</dbReference>
<evidence type="ECO:0000256" key="1">
    <source>
        <dbReference type="ARBA" id="ARBA00011245"/>
    </source>
</evidence>
<accession>A0A0V0QY59</accession>
<organism evidence="9 10">
    <name type="scientific">Pseudocohnilembus persalinus</name>
    <name type="common">Ciliate</name>
    <dbReference type="NCBI Taxonomy" id="266149"/>
    <lineage>
        <taxon>Eukaryota</taxon>
        <taxon>Sar</taxon>
        <taxon>Alveolata</taxon>
        <taxon>Ciliophora</taxon>
        <taxon>Intramacronucleata</taxon>
        <taxon>Oligohymenophorea</taxon>
        <taxon>Scuticociliatia</taxon>
        <taxon>Philasterida</taxon>
        <taxon>Pseudocohnilembidae</taxon>
        <taxon>Pseudocohnilembus</taxon>
    </lineage>
</organism>
<dbReference type="InterPro" id="IPR045269">
    <property type="entry name" value="Atg1-like"/>
</dbReference>
<gene>
    <name evidence="9" type="ORF">PPERSA_07139</name>
</gene>
<feature type="domain" description="Protein kinase" evidence="8">
    <location>
        <begin position="411"/>
        <end position="681"/>
    </location>
</feature>
<dbReference type="InterPro" id="IPR011009">
    <property type="entry name" value="Kinase-like_dom_sf"/>
</dbReference>
<name>A0A0V0QY59_PSEPJ</name>
<comment type="caution">
    <text evidence="9">The sequence shown here is derived from an EMBL/GenBank/DDBJ whole genome shotgun (WGS) entry which is preliminary data.</text>
</comment>
<evidence type="ECO:0000256" key="7">
    <source>
        <dbReference type="SAM" id="MobiDB-lite"/>
    </source>
</evidence>
<feature type="region of interest" description="Disordered" evidence="7">
    <location>
        <begin position="734"/>
        <end position="760"/>
    </location>
</feature>
<evidence type="ECO:0000256" key="4">
    <source>
        <dbReference type="ARBA" id="ARBA00022777"/>
    </source>
</evidence>
<dbReference type="Pfam" id="PF00069">
    <property type="entry name" value="Pkinase"/>
    <property type="match status" value="1"/>
</dbReference>
<dbReference type="PANTHER" id="PTHR24348">
    <property type="entry name" value="SERINE/THREONINE-PROTEIN KINASE UNC-51-RELATED"/>
    <property type="match status" value="1"/>
</dbReference>
<dbReference type="FunFam" id="1.10.510.10:FF:000571">
    <property type="entry name" value="Maternal embryonic leucine zipper kinase"/>
    <property type="match status" value="1"/>
</dbReference>
<evidence type="ECO:0000256" key="3">
    <source>
        <dbReference type="ARBA" id="ARBA00022741"/>
    </source>
</evidence>
<keyword evidence="10" id="KW-1185">Reference proteome</keyword>
<evidence type="ECO:0000313" key="9">
    <source>
        <dbReference type="EMBL" id="KRX06976.1"/>
    </source>
</evidence>